<dbReference type="AlphaFoldDB" id="A0AAV9NS63"/>
<dbReference type="InterPro" id="IPR005321">
    <property type="entry name" value="Peptidase_S58_DmpA"/>
</dbReference>
<dbReference type="PANTHER" id="PTHR36512:SF3">
    <property type="entry name" value="BLR5678 PROTEIN"/>
    <property type="match status" value="1"/>
</dbReference>
<evidence type="ECO:0000256" key="2">
    <source>
        <dbReference type="SAM" id="MobiDB-lite"/>
    </source>
</evidence>
<dbReference type="EMBL" id="JAVRRD010000001">
    <property type="protein sequence ID" value="KAK5064786.1"/>
    <property type="molecule type" value="Genomic_DNA"/>
</dbReference>
<dbReference type="Proteomes" id="UP001358417">
    <property type="component" value="Unassembled WGS sequence"/>
</dbReference>
<evidence type="ECO:0000313" key="4">
    <source>
        <dbReference type="Proteomes" id="UP001358417"/>
    </source>
</evidence>
<dbReference type="GeneID" id="89968842"/>
<evidence type="ECO:0008006" key="5">
    <source>
        <dbReference type="Google" id="ProtNLM"/>
    </source>
</evidence>
<evidence type="ECO:0000256" key="1">
    <source>
        <dbReference type="ARBA" id="ARBA00007068"/>
    </source>
</evidence>
<evidence type="ECO:0000313" key="3">
    <source>
        <dbReference type="EMBL" id="KAK5064786.1"/>
    </source>
</evidence>
<dbReference type="PANTHER" id="PTHR36512">
    <property type="entry name" value="D-AMINOPEPTIDASE"/>
    <property type="match status" value="1"/>
</dbReference>
<gene>
    <name evidence="3" type="ORF">LTR84_000620</name>
</gene>
<dbReference type="Pfam" id="PF03576">
    <property type="entry name" value="Peptidase_S58"/>
    <property type="match status" value="1"/>
</dbReference>
<organism evidence="3 4">
    <name type="scientific">Exophiala bonariae</name>
    <dbReference type="NCBI Taxonomy" id="1690606"/>
    <lineage>
        <taxon>Eukaryota</taxon>
        <taxon>Fungi</taxon>
        <taxon>Dikarya</taxon>
        <taxon>Ascomycota</taxon>
        <taxon>Pezizomycotina</taxon>
        <taxon>Eurotiomycetes</taxon>
        <taxon>Chaetothyriomycetidae</taxon>
        <taxon>Chaetothyriales</taxon>
        <taxon>Herpotrichiellaceae</taxon>
        <taxon>Exophiala</taxon>
    </lineage>
</organism>
<dbReference type="GO" id="GO:0004177">
    <property type="term" value="F:aminopeptidase activity"/>
    <property type="evidence" value="ECO:0007669"/>
    <property type="project" value="TreeGrafter"/>
</dbReference>
<dbReference type="RefSeq" id="XP_064712110.1">
    <property type="nucleotide sequence ID" value="XM_064844250.1"/>
</dbReference>
<dbReference type="Gene3D" id="3.60.70.12">
    <property type="entry name" value="L-amino peptidase D-ALA esterase/amidase"/>
    <property type="match status" value="2"/>
</dbReference>
<proteinExistence type="inferred from homology"/>
<feature type="region of interest" description="Disordered" evidence="2">
    <location>
        <begin position="1"/>
        <end position="31"/>
    </location>
</feature>
<accession>A0AAV9NS63</accession>
<comment type="caution">
    <text evidence="3">The sequence shown here is derived from an EMBL/GenBank/DDBJ whole genome shotgun (WGS) entry which is preliminary data.</text>
</comment>
<dbReference type="InterPro" id="IPR016117">
    <property type="entry name" value="ArgJ-like_dom_sf"/>
</dbReference>
<comment type="similarity">
    <text evidence="1">Belongs to the peptidase S58 family.</text>
</comment>
<sequence>MDQGPELKSSTKLSRPRIRDLGYRPGKFEPGPRNSILDVKGLHVGQTTIHREPDIHTGRKIPDRGYKSSVQLTSQPIAITNTVSVGKVYDALFLWGAEQARLRGESDLEAVRRFTIPLVAETYDGMLNNIFASVIDRDSVNEALSAALSQKEVQEGNYGGGTGMISHGYKGGTGTSSRVLPGYERDYTLGVLVQANYGKKDDLRIGNVPVGALLAEPKPSDPPLPAGGKAVEGSIIVVVATDAPLLPHQLRRIAQHAGMGITQVTGHAAGRNFSGEIFLAFSTGTSPDRLAHESNGFAYLPKLETEKVETLKNETIDSLFYAVSEATEEAILNAMCKAESLTGFNGVHVNALPVDEVKSLLDRYSIPRPHMHT</sequence>
<protein>
    <recommendedName>
        <fullName evidence="5">D-aminopeptidase</fullName>
    </recommendedName>
</protein>
<reference evidence="3 4" key="1">
    <citation type="submission" date="2023-08" db="EMBL/GenBank/DDBJ databases">
        <title>Black Yeasts Isolated from many extreme environments.</title>
        <authorList>
            <person name="Coleine C."/>
            <person name="Stajich J.E."/>
            <person name="Selbmann L."/>
        </authorList>
    </citation>
    <scope>NUCLEOTIDE SEQUENCE [LARGE SCALE GENOMIC DNA]</scope>
    <source>
        <strain evidence="3 4">CCFEE 5792</strain>
    </source>
</reference>
<dbReference type="SUPFAM" id="SSF56266">
    <property type="entry name" value="DmpA/ArgJ-like"/>
    <property type="match status" value="1"/>
</dbReference>
<name>A0AAV9NS63_9EURO</name>
<keyword evidence="4" id="KW-1185">Reference proteome</keyword>